<comment type="caution">
    <text evidence="2">The sequence shown here is derived from an EMBL/GenBank/DDBJ whole genome shotgun (WGS) entry which is preliminary data.</text>
</comment>
<keyword evidence="1" id="KW-0472">Membrane</keyword>
<keyword evidence="3" id="KW-1185">Reference proteome</keyword>
<feature type="transmembrane region" description="Helical" evidence="1">
    <location>
        <begin position="122"/>
        <end position="139"/>
    </location>
</feature>
<name>A0AAD4MS25_9BILA</name>
<keyword evidence="1" id="KW-1133">Transmembrane helix</keyword>
<feature type="transmembrane region" description="Helical" evidence="1">
    <location>
        <begin position="85"/>
        <end position="110"/>
    </location>
</feature>
<evidence type="ECO:0000313" key="3">
    <source>
        <dbReference type="Proteomes" id="UP001201812"/>
    </source>
</evidence>
<evidence type="ECO:0000313" key="2">
    <source>
        <dbReference type="EMBL" id="KAI1704984.1"/>
    </source>
</evidence>
<sequence length="161" mass="18262">MLAGFIGNFVGFVQELPLLRKTSQCLEYACLFMKTGAVYYFYTRMCVGILNFFTGIVFILKLRQLYNQTDPDIHSHYKSARINKVALIVICLEFFLNFLPQPLALLIFYLSGVTIGSIGGPYSFVLVSLDIFISSMIYSNNIKKAKRNDSVVIVTRSLTQQ</sequence>
<gene>
    <name evidence="2" type="ORF">DdX_13915</name>
</gene>
<organism evidence="2 3">
    <name type="scientific">Ditylenchus destructor</name>
    <dbReference type="NCBI Taxonomy" id="166010"/>
    <lineage>
        <taxon>Eukaryota</taxon>
        <taxon>Metazoa</taxon>
        <taxon>Ecdysozoa</taxon>
        <taxon>Nematoda</taxon>
        <taxon>Chromadorea</taxon>
        <taxon>Rhabditida</taxon>
        <taxon>Tylenchina</taxon>
        <taxon>Tylenchomorpha</taxon>
        <taxon>Sphaerularioidea</taxon>
        <taxon>Anguinidae</taxon>
        <taxon>Anguininae</taxon>
        <taxon>Ditylenchus</taxon>
    </lineage>
</organism>
<evidence type="ECO:0000256" key="1">
    <source>
        <dbReference type="SAM" id="Phobius"/>
    </source>
</evidence>
<dbReference type="AlphaFoldDB" id="A0AAD4MS25"/>
<feature type="transmembrane region" description="Helical" evidence="1">
    <location>
        <begin position="41"/>
        <end position="60"/>
    </location>
</feature>
<keyword evidence="1" id="KW-0812">Transmembrane</keyword>
<accession>A0AAD4MS25</accession>
<dbReference type="Proteomes" id="UP001201812">
    <property type="component" value="Unassembled WGS sequence"/>
</dbReference>
<dbReference type="EMBL" id="JAKKPZ010000061">
    <property type="protein sequence ID" value="KAI1704984.1"/>
    <property type="molecule type" value="Genomic_DNA"/>
</dbReference>
<proteinExistence type="predicted"/>
<dbReference type="Pfam" id="PF10316">
    <property type="entry name" value="7TM_GPCR_Srbc"/>
    <property type="match status" value="1"/>
</dbReference>
<dbReference type="InterPro" id="IPR019420">
    <property type="entry name" value="7TM_GPCR_serpentine_rcpt_Srbc"/>
</dbReference>
<reference evidence="2" key="1">
    <citation type="submission" date="2022-01" db="EMBL/GenBank/DDBJ databases">
        <title>Genome Sequence Resource for Two Populations of Ditylenchus destructor, the Migratory Endoparasitic Phytonematode.</title>
        <authorList>
            <person name="Zhang H."/>
            <person name="Lin R."/>
            <person name="Xie B."/>
        </authorList>
    </citation>
    <scope>NUCLEOTIDE SEQUENCE</scope>
    <source>
        <strain evidence="2">BazhouSP</strain>
    </source>
</reference>
<protein>
    <submittedName>
        <fullName evidence="2">Serpentine type 7TM GPCR chemoreceptor srbc domain-containing protein</fullName>
    </submittedName>
</protein>